<evidence type="ECO:0000313" key="4">
    <source>
        <dbReference type="Proteomes" id="UP000756860"/>
    </source>
</evidence>
<keyword evidence="4" id="KW-1185">Reference proteome</keyword>
<name>A0ABS5SD23_9BACT</name>
<feature type="compositionally biased region" description="Polar residues" evidence="1">
    <location>
        <begin position="41"/>
        <end position="53"/>
    </location>
</feature>
<comment type="caution">
    <text evidence="3">The sequence shown here is derived from an EMBL/GenBank/DDBJ whole genome shotgun (WGS) entry which is preliminary data.</text>
</comment>
<reference evidence="3 4" key="1">
    <citation type="submission" date="2021-05" db="EMBL/GenBank/DDBJ databases">
        <title>The draft genome of Geobacter luticola JCM 17780.</title>
        <authorList>
            <person name="Xu Z."/>
            <person name="Masuda Y."/>
            <person name="Itoh H."/>
            <person name="Senoo K."/>
        </authorList>
    </citation>
    <scope>NUCLEOTIDE SEQUENCE [LARGE SCALE GENOMIC DNA]</scope>
    <source>
        <strain evidence="3 4">JCM 17780</strain>
    </source>
</reference>
<dbReference type="EMBL" id="JAHCVK010000002">
    <property type="protein sequence ID" value="MBT0653075.1"/>
    <property type="molecule type" value="Genomic_DNA"/>
</dbReference>
<dbReference type="RefSeq" id="WP_214175057.1">
    <property type="nucleotide sequence ID" value="NZ_JAHCVK010000002.1"/>
</dbReference>
<sequence>MNAMKIILVALTLVASQAFAEEKVDTEAAKEYFKHAGQATDPSYQDYVSTNQESGKKEKATDTSYTDQQKQIKERVKNSPKYTVPLTSSKGAYGQAK</sequence>
<evidence type="ECO:0000256" key="2">
    <source>
        <dbReference type="SAM" id="SignalP"/>
    </source>
</evidence>
<gene>
    <name evidence="3" type="ORF">KI810_08415</name>
</gene>
<protein>
    <submittedName>
        <fullName evidence="3">Uncharacterized protein</fullName>
    </submittedName>
</protein>
<feature type="region of interest" description="Disordered" evidence="1">
    <location>
        <begin position="41"/>
        <end position="97"/>
    </location>
</feature>
<proteinExistence type="predicted"/>
<feature type="chain" id="PRO_5046818064" evidence="2">
    <location>
        <begin position="21"/>
        <end position="97"/>
    </location>
</feature>
<accession>A0ABS5SD23</accession>
<evidence type="ECO:0000256" key="1">
    <source>
        <dbReference type="SAM" id="MobiDB-lite"/>
    </source>
</evidence>
<keyword evidence="2" id="KW-0732">Signal</keyword>
<dbReference type="Proteomes" id="UP000756860">
    <property type="component" value="Unassembled WGS sequence"/>
</dbReference>
<feature type="signal peptide" evidence="2">
    <location>
        <begin position="1"/>
        <end position="20"/>
    </location>
</feature>
<organism evidence="3 4">
    <name type="scientific">Geomobilimonas luticola</name>
    <dbReference type="NCBI Taxonomy" id="1114878"/>
    <lineage>
        <taxon>Bacteria</taxon>
        <taxon>Pseudomonadati</taxon>
        <taxon>Thermodesulfobacteriota</taxon>
        <taxon>Desulfuromonadia</taxon>
        <taxon>Geobacterales</taxon>
        <taxon>Geobacteraceae</taxon>
        <taxon>Geomobilimonas</taxon>
    </lineage>
</organism>
<evidence type="ECO:0000313" key="3">
    <source>
        <dbReference type="EMBL" id="MBT0653075.1"/>
    </source>
</evidence>